<comment type="caution">
    <text evidence="1">The sequence shown here is derived from an EMBL/GenBank/DDBJ whole genome shotgun (WGS) entry which is preliminary data.</text>
</comment>
<dbReference type="InterPro" id="IPR011990">
    <property type="entry name" value="TPR-like_helical_dom_sf"/>
</dbReference>
<name>A0ABQ3WYZ5_9ACTN</name>
<evidence type="ECO:0000313" key="1">
    <source>
        <dbReference type="EMBL" id="GID51504.1"/>
    </source>
</evidence>
<dbReference type="EMBL" id="BOMF01000186">
    <property type="protein sequence ID" value="GID51504.1"/>
    <property type="molecule type" value="Genomic_DNA"/>
</dbReference>
<accession>A0ABQ3WYZ5</accession>
<protein>
    <submittedName>
        <fullName evidence="1">Transcriptional regulator</fullName>
    </submittedName>
</protein>
<gene>
    <name evidence="1" type="ORF">Aca07nite_87790</name>
</gene>
<dbReference type="SUPFAM" id="SSF48452">
    <property type="entry name" value="TPR-like"/>
    <property type="match status" value="1"/>
</dbReference>
<sequence length="455" mass="49517">MSSASKLLANELLRAARCRTLSPSGSGLSMSRQELAEQVNAYLAKTYKLDLHLDENDIGKLERGENRWPREKRREAFRAVLHAATDAELGFYIQRRSRHQPADTLPEPCAISPAEAVIVKVVIDGREHVLRLSRRGLFEAVTGSLMAPLLGEEADELGPVDPAIVDHFATLRAVLVESDNRLGPATVLPTVRHQLGLIAQYRRQATGTLRDDLLSTEARWAEFAGWLCDDLGESGEGGWWLGQAMSLAFESKDVNFSTYVLARSAQRAAGGADQDRVLGLAHAATRLGASHRQVQAFAVLQRAHGHALAGETHQFETAIGQAQILVDGMAATDGKLGSFCTHAYVLAQEGEGWLRLKQPEKAAGSFGQALERWPAPHQRDRGLYLSRTAVAQLAGEHHDEAATTALEALKVANATRSMRIRQEVMTVGRQLAPFKHRPAAAALLAALATRPEDAP</sequence>
<organism evidence="1">
    <name type="scientific">Actinoplanes campanulatus</name>
    <dbReference type="NCBI Taxonomy" id="113559"/>
    <lineage>
        <taxon>Bacteria</taxon>
        <taxon>Bacillati</taxon>
        <taxon>Actinomycetota</taxon>
        <taxon>Actinomycetes</taxon>
        <taxon>Micromonosporales</taxon>
        <taxon>Micromonosporaceae</taxon>
        <taxon>Actinoplanes</taxon>
    </lineage>
</organism>
<proteinExistence type="predicted"/>
<reference evidence="1" key="1">
    <citation type="submission" date="2021-01" db="EMBL/GenBank/DDBJ databases">
        <title>Whole genome shotgun sequence of Actinoplanes capillaceus NBRC 16408.</title>
        <authorList>
            <person name="Komaki H."/>
            <person name="Tamura T."/>
        </authorList>
    </citation>
    <scope>NUCLEOTIDE SEQUENCE [LARGE SCALE GENOMIC DNA]</scope>
    <source>
        <strain evidence="1">NBRC 16408</strain>
    </source>
</reference>